<keyword evidence="2" id="KW-0378">Hydrolase</keyword>
<evidence type="ECO:0000256" key="1">
    <source>
        <dbReference type="SAM" id="MobiDB-lite"/>
    </source>
</evidence>
<organism evidence="2">
    <name type="scientific">Bacillus subtilis (strain 168)</name>
    <dbReference type="NCBI Taxonomy" id="224308"/>
    <lineage>
        <taxon>Bacteria</taxon>
        <taxon>Bacillati</taxon>
        <taxon>Bacillota</taxon>
        <taxon>Bacilli</taxon>
        <taxon>Bacillales</taxon>
        <taxon>Bacillaceae</taxon>
        <taxon>Bacillus</taxon>
    </lineage>
</organism>
<reference evidence="2" key="1">
    <citation type="submission" date="2020-04" db="EMBL/GenBank/DDBJ databases">
        <title>Phage recombination drives evolution of spore-forming Bacilli.</title>
        <authorList>
            <person name="Dragos A."/>
            <person name="Kovacs A.T."/>
        </authorList>
    </citation>
    <scope>NUCLEOTIDE SEQUENCE</scope>
    <source>
        <strain evidence="2">168</strain>
    </source>
</reference>
<sequence length="313" mass="35311">MTFIKRLEDAYETLLGNYPAGVSSTSTSKYNEIRKIVSEAFLIGENEVYVTGTSRRISNLDTRFAQGNQRNKHTRMAVAFISIPSVDDSELDELIIRTRNSAITTSSKFCNGEERGTIFDGILLFLVFEGETKVYPLAFLVFENDFELKEKAEELIPGIELKEYPRANQSPAQENNKSAKNEDEESAKSYVVFLDIEEDGSIVEFVEDKDKTYRIGDMIWTASHTNGSSAITRRLEVIEVVENLVVCKIKHKYNEPVDKNSLLKFVNIEQDLISFLDLHPNVQNGSEGFVSGDIVDENATTSSDDLPEDFENN</sequence>
<keyword evidence="2" id="KW-0540">Nuclease</keyword>
<accession>A0A6M3Z812</accession>
<feature type="region of interest" description="Disordered" evidence="1">
    <location>
        <begin position="289"/>
        <end position="313"/>
    </location>
</feature>
<name>A0A6M3Z812_BACSU</name>
<dbReference type="RefSeq" id="WP_003244216.1">
    <property type="nucleotide sequence ID" value="NC_000964.3"/>
</dbReference>
<dbReference type="AlphaFoldDB" id="A0A6M3Z812"/>
<protein>
    <submittedName>
        <fullName evidence="2">Type II restriction-modification system endonuclease YdiR</fullName>
        <ecNumber evidence="2">3.1.21.4</ecNumber>
    </submittedName>
</protein>
<dbReference type="OrthoDB" id="9871387at2"/>
<evidence type="ECO:0000313" key="2">
    <source>
        <dbReference type="EMBL" id="QJP87145.1"/>
    </source>
</evidence>
<dbReference type="EMBL" id="CP052842">
    <property type="protein sequence ID" value="QJP87145.1"/>
    <property type="molecule type" value="Genomic_DNA"/>
</dbReference>
<gene>
    <name evidence="2" type="primary">ydiR</name>
    <name evidence="2" type="ORF">HIR78_03500</name>
</gene>
<dbReference type="REBASE" id="388962">
    <property type="entry name" value="R1.Bsu168D2ORF3485P"/>
</dbReference>
<dbReference type="EC" id="3.1.21.4" evidence="2"/>
<dbReference type="GO" id="GO:0009036">
    <property type="term" value="F:type II site-specific deoxyribonuclease activity"/>
    <property type="evidence" value="ECO:0007669"/>
    <property type="project" value="UniProtKB-EC"/>
</dbReference>
<keyword evidence="2" id="KW-0255">Endonuclease</keyword>
<proteinExistence type="predicted"/>
<dbReference type="KEGG" id="bsu:BSU06090"/>